<keyword evidence="3" id="KW-1185">Reference proteome</keyword>
<dbReference type="Proteomes" id="UP000321814">
    <property type="component" value="Unassembled WGS sequence"/>
</dbReference>
<dbReference type="InterPro" id="IPR029058">
    <property type="entry name" value="AB_hydrolase_fold"/>
</dbReference>
<dbReference type="RefSeq" id="WP_147902682.1">
    <property type="nucleotide sequence ID" value="NZ_BAAAGC010000002.1"/>
</dbReference>
<dbReference type="OrthoDB" id="5290302at2"/>
<name>A0A5C8LZJ2_9GAMM</name>
<evidence type="ECO:0000313" key="2">
    <source>
        <dbReference type="EMBL" id="TXK82716.1"/>
    </source>
</evidence>
<dbReference type="Pfam" id="PF12697">
    <property type="entry name" value="Abhydrolase_6"/>
    <property type="match status" value="1"/>
</dbReference>
<dbReference type="Gene3D" id="3.40.50.1820">
    <property type="entry name" value="alpha/beta hydrolase"/>
    <property type="match status" value="1"/>
</dbReference>
<sequence>MVLKPEQKPVLLLRGLLRESRHWLDFPSLLSAKLQRPVLTLDLPGCGALYQQSSASSIPALRSQLQQQWAELYPEEQGKAFDLVAISMGGMLALDWALNAPERVKSVTLINSSSAGLSPFWQRLHPRNYLKILLCVVAGPLKREELIWQMTVNSPLQSDVLKLWQHWAIEHPVSRSNALRQLWAASRFQLTARPACPVFVVSGLADQLVSPLCSQALAHKLNAALLTHAEAGHDLPLEAGPWLADVIDQNLNEVYRQYSCV</sequence>
<dbReference type="AlphaFoldDB" id="A0A5C8LZJ2"/>
<organism evidence="2 3">
    <name type="scientific">Rheinheimera tangshanensis</name>
    <dbReference type="NCBI Taxonomy" id="400153"/>
    <lineage>
        <taxon>Bacteria</taxon>
        <taxon>Pseudomonadati</taxon>
        <taxon>Pseudomonadota</taxon>
        <taxon>Gammaproteobacteria</taxon>
        <taxon>Chromatiales</taxon>
        <taxon>Chromatiaceae</taxon>
        <taxon>Rheinheimera</taxon>
    </lineage>
</organism>
<dbReference type="GO" id="GO:0016787">
    <property type="term" value="F:hydrolase activity"/>
    <property type="evidence" value="ECO:0007669"/>
    <property type="project" value="UniProtKB-KW"/>
</dbReference>
<keyword evidence="2" id="KW-0378">Hydrolase</keyword>
<dbReference type="PANTHER" id="PTHR43689:SF8">
    <property type="entry name" value="ALPHA_BETA-HYDROLASES SUPERFAMILY PROTEIN"/>
    <property type="match status" value="1"/>
</dbReference>
<comment type="caution">
    <text evidence="2">The sequence shown here is derived from an EMBL/GenBank/DDBJ whole genome shotgun (WGS) entry which is preliminary data.</text>
</comment>
<dbReference type="SUPFAM" id="SSF53474">
    <property type="entry name" value="alpha/beta-Hydrolases"/>
    <property type="match status" value="1"/>
</dbReference>
<evidence type="ECO:0000313" key="3">
    <source>
        <dbReference type="Proteomes" id="UP000321814"/>
    </source>
</evidence>
<dbReference type="EMBL" id="VRLR01000001">
    <property type="protein sequence ID" value="TXK82716.1"/>
    <property type="molecule type" value="Genomic_DNA"/>
</dbReference>
<feature type="domain" description="AB hydrolase-1" evidence="1">
    <location>
        <begin position="10"/>
        <end position="245"/>
    </location>
</feature>
<proteinExistence type="predicted"/>
<protein>
    <submittedName>
        <fullName evidence="2">Alpha/beta hydrolase</fullName>
    </submittedName>
</protein>
<accession>A0A5C8LZJ2</accession>
<dbReference type="PRINTS" id="PR00111">
    <property type="entry name" value="ABHYDROLASE"/>
</dbReference>
<dbReference type="InterPro" id="IPR000073">
    <property type="entry name" value="AB_hydrolase_1"/>
</dbReference>
<reference evidence="2 3" key="1">
    <citation type="submission" date="2019-08" db="EMBL/GenBank/DDBJ databases">
        <title>Draft genome analysis of Rheinheimera tangshanensis isolated from the roots of fresh rice plants (Oryza sativa).</title>
        <authorList>
            <person name="Yu Q."/>
            <person name="Qi Y."/>
            <person name="Zhang H."/>
            <person name="Pu J."/>
        </authorList>
    </citation>
    <scope>NUCLEOTIDE SEQUENCE [LARGE SCALE GENOMIC DNA]</scope>
    <source>
        <strain evidence="2 3">JA3-B52</strain>
    </source>
</reference>
<gene>
    <name evidence="2" type="ORF">FU839_00015</name>
</gene>
<dbReference type="PANTHER" id="PTHR43689">
    <property type="entry name" value="HYDROLASE"/>
    <property type="match status" value="1"/>
</dbReference>
<evidence type="ECO:0000259" key="1">
    <source>
        <dbReference type="Pfam" id="PF12697"/>
    </source>
</evidence>